<proteinExistence type="predicted"/>
<protein>
    <submittedName>
        <fullName evidence="4">Uncharacterized protein</fullName>
    </submittedName>
</protein>
<evidence type="ECO:0000256" key="1">
    <source>
        <dbReference type="ARBA" id="ARBA00004442"/>
    </source>
</evidence>
<evidence type="ECO:0000256" key="2">
    <source>
        <dbReference type="ARBA" id="ARBA00023136"/>
    </source>
</evidence>
<reference evidence="5" key="1">
    <citation type="submission" date="2016-11" db="EMBL/GenBank/DDBJ databases">
        <title>Trade-off between light-utilization and light-protection in marine flavobacteria.</title>
        <authorList>
            <person name="Kumagai Y."/>
            <person name="Yoshizawa S."/>
            <person name="Kogure K."/>
        </authorList>
    </citation>
    <scope>NUCLEOTIDE SEQUENCE [LARGE SCALE GENOMIC DNA]</scope>
    <source>
        <strain evidence="5">SG-18</strain>
    </source>
</reference>
<dbReference type="EMBL" id="MQVX01000001">
    <property type="protein sequence ID" value="PQJ14514.1"/>
    <property type="molecule type" value="Genomic_DNA"/>
</dbReference>
<comment type="caution">
    <text evidence="4">The sequence shown here is derived from an EMBL/GenBank/DDBJ whole genome shotgun (WGS) entry which is preliminary data.</text>
</comment>
<dbReference type="Proteomes" id="UP000239366">
    <property type="component" value="Unassembled WGS sequence"/>
</dbReference>
<evidence type="ECO:0000313" key="5">
    <source>
        <dbReference type="Proteomes" id="UP000239366"/>
    </source>
</evidence>
<evidence type="ECO:0000313" key="4">
    <source>
        <dbReference type="EMBL" id="PQJ14514.1"/>
    </source>
</evidence>
<organism evidence="4 5">
    <name type="scientific">Aureicoccus marinus</name>
    <dbReference type="NCBI Taxonomy" id="754435"/>
    <lineage>
        <taxon>Bacteria</taxon>
        <taxon>Pseudomonadati</taxon>
        <taxon>Bacteroidota</taxon>
        <taxon>Flavobacteriia</taxon>
        <taxon>Flavobacteriales</taxon>
        <taxon>Flavobacteriaceae</taxon>
        <taxon>Aureicoccus</taxon>
    </lineage>
</organism>
<comment type="subcellular location">
    <subcellularLocation>
        <location evidence="1">Cell outer membrane</location>
    </subcellularLocation>
</comment>
<gene>
    <name evidence="4" type="ORF">BST99_00975</name>
</gene>
<keyword evidence="2" id="KW-0472">Membrane</keyword>
<accession>A0A2S7T4C8</accession>
<dbReference type="AlphaFoldDB" id="A0A2S7T4C8"/>
<sequence>MDIRPNQQQYLVKGGLQGLIATNVTYQIGVAVESNDQQALFQLNPYNTFRTDEAYAFGNSFEWLYEDVQRYGGYFALQWEPKEAISFRTSWQFDQYSTASDNPAWNLPNYQGEVALSLEFLENWRLTSELYVIGEREDLNSIVVGATVPIPGQGEPFQLEPILDLNLGVEYQWTPQWSFFLQGRNLSNQNYTFFAQYPAQGAQLLGGARYRFDW</sequence>
<keyword evidence="3" id="KW-0998">Cell outer membrane</keyword>
<dbReference type="Gene3D" id="2.40.170.20">
    <property type="entry name" value="TonB-dependent receptor, beta-barrel domain"/>
    <property type="match status" value="1"/>
</dbReference>
<dbReference type="SUPFAM" id="SSF56935">
    <property type="entry name" value="Porins"/>
    <property type="match status" value="1"/>
</dbReference>
<dbReference type="InterPro" id="IPR036942">
    <property type="entry name" value="Beta-barrel_TonB_sf"/>
</dbReference>
<keyword evidence="5" id="KW-1185">Reference proteome</keyword>
<name>A0A2S7T4C8_9FLAO</name>
<dbReference type="GO" id="GO:0009279">
    <property type="term" value="C:cell outer membrane"/>
    <property type="evidence" value="ECO:0007669"/>
    <property type="project" value="UniProtKB-SubCell"/>
</dbReference>
<evidence type="ECO:0000256" key="3">
    <source>
        <dbReference type="ARBA" id="ARBA00023237"/>
    </source>
</evidence>